<keyword evidence="2" id="KW-0288">FMN</keyword>
<dbReference type="GO" id="GO:0008726">
    <property type="term" value="F:alkanesulfonate monooxygenase activity"/>
    <property type="evidence" value="ECO:0007669"/>
    <property type="project" value="TreeGrafter"/>
</dbReference>
<dbReference type="SUPFAM" id="SSF51679">
    <property type="entry name" value="Bacterial luciferase-like"/>
    <property type="match status" value="1"/>
</dbReference>
<dbReference type="InterPro" id="IPR011251">
    <property type="entry name" value="Luciferase-like_dom"/>
</dbReference>
<dbReference type="Gene3D" id="3.20.20.30">
    <property type="entry name" value="Luciferase-like domain"/>
    <property type="match status" value="1"/>
</dbReference>
<evidence type="ECO:0000256" key="4">
    <source>
        <dbReference type="ARBA" id="ARBA00023033"/>
    </source>
</evidence>
<dbReference type="InterPro" id="IPR019921">
    <property type="entry name" value="Lucif-like_OxRdtase_Rv2161c"/>
</dbReference>
<name>A0A8J3QCN2_9ACTN</name>
<dbReference type="AlphaFoldDB" id="A0A8J3QCN2"/>
<sequence>MPPVKLGMMVLTANERDTNRTRSYDSIRAIAQQAEADGFDSIWLADHLLYRHPAEPTRGVWECWTLLAALAEATRRVEIGTLVLCNSFRHPAILAKMATAADEVSHGRLILGIGAGWNEPEYDAFGLPFDRRVDRLTEALQILRPLLRERHVDFRGKYYQAHDCDNTPPGPRPQGPPLLVGGEGPRMLRLTAQYADFWNTGYMGQPETVVEPIARIRTACRDVGRDPATLGITALVGVWFPDLQAEKPSFLTNPLMGTESEIATAIRGYAQLGVQHLMFQYAPYTPAAYQRLADALTHYRSMQP</sequence>
<dbReference type="InterPro" id="IPR050172">
    <property type="entry name" value="SsuD_RutA_monooxygenase"/>
</dbReference>
<evidence type="ECO:0000256" key="3">
    <source>
        <dbReference type="ARBA" id="ARBA00023002"/>
    </source>
</evidence>
<dbReference type="InterPro" id="IPR036661">
    <property type="entry name" value="Luciferase-like_sf"/>
</dbReference>
<reference evidence="6" key="1">
    <citation type="submission" date="2021-01" db="EMBL/GenBank/DDBJ databases">
        <title>Whole genome shotgun sequence of Rhizocola hellebori NBRC 109834.</title>
        <authorList>
            <person name="Komaki H."/>
            <person name="Tamura T."/>
        </authorList>
    </citation>
    <scope>NUCLEOTIDE SEQUENCE</scope>
    <source>
        <strain evidence="6">NBRC 109834</strain>
    </source>
</reference>
<evidence type="ECO:0000256" key="2">
    <source>
        <dbReference type="ARBA" id="ARBA00022643"/>
    </source>
</evidence>
<feature type="domain" description="Luciferase-like" evidence="5">
    <location>
        <begin position="5"/>
        <end position="237"/>
    </location>
</feature>
<dbReference type="PANTHER" id="PTHR42847">
    <property type="entry name" value="ALKANESULFONATE MONOOXYGENASE"/>
    <property type="match status" value="1"/>
</dbReference>
<evidence type="ECO:0000256" key="1">
    <source>
        <dbReference type="ARBA" id="ARBA00022630"/>
    </source>
</evidence>
<dbReference type="NCBIfam" id="TIGR03619">
    <property type="entry name" value="F420_Rv2161c"/>
    <property type="match status" value="1"/>
</dbReference>
<dbReference type="GO" id="GO:0046306">
    <property type="term" value="P:alkanesulfonate catabolic process"/>
    <property type="evidence" value="ECO:0007669"/>
    <property type="project" value="TreeGrafter"/>
</dbReference>
<proteinExistence type="predicted"/>
<comment type="caution">
    <text evidence="6">The sequence shown here is derived from an EMBL/GenBank/DDBJ whole genome shotgun (WGS) entry which is preliminary data.</text>
</comment>
<dbReference type="PANTHER" id="PTHR42847:SF4">
    <property type="entry name" value="ALKANESULFONATE MONOOXYGENASE-RELATED"/>
    <property type="match status" value="1"/>
</dbReference>
<keyword evidence="1" id="KW-0285">Flavoprotein</keyword>
<keyword evidence="4 6" id="KW-0503">Monooxygenase</keyword>
<gene>
    <name evidence="6" type="ORF">Rhe02_52740</name>
</gene>
<evidence type="ECO:0000313" key="6">
    <source>
        <dbReference type="EMBL" id="GIH07207.1"/>
    </source>
</evidence>
<dbReference type="EMBL" id="BONY01000034">
    <property type="protein sequence ID" value="GIH07207.1"/>
    <property type="molecule type" value="Genomic_DNA"/>
</dbReference>
<accession>A0A8J3QCN2</accession>
<keyword evidence="7" id="KW-1185">Reference proteome</keyword>
<evidence type="ECO:0000313" key="7">
    <source>
        <dbReference type="Proteomes" id="UP000612899"/>
    </source>
</evidence>
<dbReference type="RefSeq" id="WP_203911003.1">
    <property type="nucleotide sequence ID" value="NZ_BONY01000034.1"/>
</dbReference>
<organism evidence="6 7">
    <name type="scientific">Rhizocola hellebori</name>
    <dbReference type="NCBI Taxonomy" id="1392758"/>
    <lineage>
        <taxon>Bacteria</taxon>
        <taxon>Bacillati</taxon>
        <taxon>Actinomycetota</taxon>
        <taxon>Actinomycetes</taxon>
        <taxon>Micromonosporales</taxon>
        <taxon>Micromonosporaceae</taxon>
        <taxon>Rhizocola</taxon>
    </lineage>
</organism>
<dbReference type="Pfam" id="PF00296">
    <property type="entry name" value="Bac_luciferase"/>
    <property type="match status" value="1"/>
</dbReference>
<protein>
    <submittedName>
        <fullName evidence="6">Luciferase-like monooxygenase</fullName>
    </submittedName>
</protein>
<keyword evidence="3" id="KW-0560">Oxidoreductase</keyword>
<evidence type="ECO:0000259" key="5">
    <source>
        <dbReference type="Pfam" id="PF00296"/>
    </source>
</evidence>
<dbReference type="Proteomes" id="UP000612899">
    <property type="component" value="Unassembled WGS sequence"/>
</dbReference>